<dbReference type="AlphaFoldDB" id="A0A7M5WRM0"/>
<dbReference type="Proteomes" id="UP000594262">
    <property type="component" value="Unplaced"/>
</dbReference>
<dbReference type="PROSITE" id="PS00010">
    <property type="entry name" value="ASX_HYDROXYL"/>
    <property type="match status" value="2"/>
</dbReference>
<dbReference type="InterPro" id="IPR000152">
    <property type="entry name" value="EGF-type_Asp/Asn_hydroxyl_site"/>
</dbReference>
<name>A0A7M5WRM0_9CNID</name>
<dbReference type="EnsemblMetazoa" id="CLYHEMT006553.3">
    <property type="protein sequence ID" value="CLYHEMP006553.3"/>
    <property type="gene ID" value="CLYHEMG006553"/>
</dbReference>
<dbReference type="SMART" id="SM00179">
    <property type="entry name" value="EGF_CA"/>
    <property type="match status" value="3"/>
</dbReference>
<dbReference type="InterPro" id="IPR001881">
    <property type="entry name" value="EGF-like_Ca-bd_dom"/>
</dbReference>
<evidence type="ECO:0000256" key="2">
    <source>
        <dbReference type="ARBA" id="ARBA00022729"/>
    </source>
</evidence>
<feature type="domain" description="EGF-like" evidence="7">
    <location>
        <begin position="16"/>
        <end position="53"/>
    </location>
</feature>
<dbReference type="Gene3D" id="2.10.25.10">
    <property type="entry name" value="Laminin"/>
    <property type="match status" value="3"/>
</dbReference>
<keyword evidence="9" id="KW-1185">Reference proteome</keyword>
<accession>A0A7M5WRM0</accession>
<dbReference type="GO" id="GO:0007219">
    <property type="term" value="P:Notch signaling pathway"/>
    <property type="evidence" value="ECO:0007669"/>
    <property type="project" value="TreeGrafter"/>
</dbReference>
<evidence type="ECO:0000259" key="7">
    <source>
        <dbReference type="PROSITE" id="PS50026"/>
    </source>
</evidence>
<organism evidence="8 9">
    <name type="scientific">Clytia hemisphaerica</name>
    <dbReference type="NCBI Taxonomy" id="252671"/>
    <lineage>
        <taxon>Eukaryota</taxon>
        <taxon>Metazoa</taxon>
        <taxon>Cnidaria</taxon>
        <taxon>Hydrozoa</taxon>
        <taxon>Hydroidolina</taxon>
        <taxon>Leptothecata</taxon>
        <taxon>Obeliida</taxon>
        <taxon>Clytiidae</taxon>
        <taxon>Clytia</taxon>
    </lineage>
</organism>
<dbReference type="PROSITE" id="PS01186">
    <property type="entry name" value="EGF_2"/>
    <property type="match status" value="2"/>
</dbReference>
<keyword evidence="6" id="KW-0812">Transmembrane</keyword>
<feature type="transmembrane region" description="Helical" evidence="6">
    <location>
        <begin position="234"/>
        <end position="259"/>
    </location>
</feature>
<dbReference type="InterPro" id="IPR018097">
    <property type="entry name" value="EGF_Ca-bd_CS"/>
</dbReference>
<comment type="caution">
    <text evidence="5">Lacks conserved residue(s) required for the propagation of feature annotation.</text>
</comment>
<reference evidence="8" key="1">
    <citation type="submission" date="2021-01" db="UniProtKB">
        <authorList>
            <consortium name="EnsemblMetazoa"/>
        </authorList>
    </citation>
    <scope>IDENTIFICATION</scope>
</reference>
<keyword evidence="6" id="KW-0472">Membrane</keyword>
<keyword evidence="4 5" id="KW-1015">Disulfide bond</keyword>
<feature type="disulfide bond" evidence="5">
    <location>
        <begin position="43"/>
        <end position="52"/>
    </location>
</feature>
<feature type="disulfide bond" evidence="5">
    <location>
        <begin position="122"/>
        <end position="131"/>
    </location>
</feature>
<dbReference type="Pfam" id="PF07645">
    <property type="entry name" value="EGF_CA"/>
    <property type="match status" value="2"/>
</dbReference>
<keyword evidence="2" id="KW-0732">Signal</keyword>
<dbReference type="PROSITE" id="PS01187">
    <property type="entry name" value="EGF_CA"/>
    <property type="match status" value="1"/>
</dbReference>
<dbReference type="PROSITE" id="PS50026">
    <property type="entry name" value="EGF_3"/>
    <property type="match status" value="3"/>
</dbReference>
<evidence type="ECO:0000256" key="3">
    <source>
        <dbReference type="ARBA" id="ARBA00022737"/>
    </source>
</evidence>
<dbReference type="OrthoDB" id="430340at2759"/>
<dbReference type="InterPro" id="IPR049883">
    <property type="entry name" value="NOTCH1_EGF-like"/>
</dbReference>
<evidence type="ECO:0000256" key="5">
    <source>
        <dbReference type="PROSITE-ProRule" id="PRU00076"/>
    </source>
</evidence>
<dbReference type="PANTHER" id="PTHR12916:SF9">
    <property type="entry name" value="NEUROGENIC LOCUS NOTCH HOMOLOG PROTEIN 1-RELATED"/>
    <property type="match status" value="1"/>
</dbReference>
<dbReference type="GO" id="GO:0005112">
    <property type="term" value="F:Notch binding"/>
    <property type="evidence" value="ECO:0007669"/>
    <property type="project" value="TreeGrafter"/>
</dbReference>
<keyword evidence="6" id="KW-1133">Transmembrane helix</keyword>
<dbReference type="PROSITE" id="PS00022">
    <property type="entry name" value="EGF_1"/>
    <property type="match status" value="3"/>
</dbReference>
<feature type="domain" description="EGF-like" evidence="7">
    <location>
        <begin position="55"/>
        <end position="94"/>
    </location>
</feature>
<keyword evidence="1 5" id="KW-0245">EGF-like domain</keyword>
<keyword evidence="3" id="KW-0677">Repeat</keyword>
<sequence length="355" mass="40177">TSWCENKDVCSSHGQYVDECEISKPCKTHGECFNTKGNYSCDCFSGYEGRHCQNLIDYCVKKNVTCFNGFNCTKKHSNYECNCPQGSGYGKHCEDINECEVHKPCGANEDCFNNVGSYQCKCKAGWTGAQCNEEHIVDCSETNCVLQHTDECKVVGKEKFECKCFGRWQGPTCEDRNMSKIDPCGCEEDACIIERSERGIRTTMCQCKANGKGCKEYVGTASRSRSMSPEDKQIIYVVSGTLSLVLVIIIAVVLSSIYYRRRQALLNTETAEASSTGHDENKSRKISLHQVNHQRKISRQENTFHMPDPRFEPVLHRTTTNGMIENNMLKNNLCKKASPSINRFENKTFIDDEEF</sequence>
<dbReference type="CDD" id="cd00054">
    <property type="entry name" value="EGF_CA"/>
    <property type="match status" value="2"/>
</dbReference>
<dbReference type="InterPro" id="IPR000742">
    <property type="entry name" value="EGF"/>
</dbReference>
<evidence type="ECO:0000313" key="8">
    <source>
        <dbReference type="EnsemblMetazoa" id="CLYHEMP006553.3"/>
    </source>
</evidence>
<evidence type="ECO:0000313" key="9">
    <source>
        <dbReference type="Proteomes" id="UP000594262"/>
    </source>
</evidence>
<dbReference type="PANTHER" id="PTHR12916">
    <property type="entry name" value="CYTOCHROME C OXIDASE POLYPEPTIDE VIC-2"/>
    <property type="match status" value="1"/>
</dbReference>
<dbReference type="SMART" id="SM00181">
    <property type="entry name" value="EGF"/>
    <property type="match status" value="4"/>
</dbReference>
<evidence type="ECO:0000256" key="1">
    <source>
        <dbReference type="ARBA" id="ARBA00022536"/>
    </source>
</evidence>
<protein>
    <recommendedName>
        <fullName evidence="7">EGF-like domain-containing protein</fullName>
    </recommendedName>
</protein>
<dbReference type="FunFam" id="2.10.25.10:FF:000038">
    <property type="entry name" value="Fibrillin 2"/>
    <property type="match status" value="2"/>
</dbReference>
<proteinExistence type="predicted"/>
<evidence type="ECO:0000256" key="4">
    <source>
        <dbReference type="ARBA" id="ARBA00023157"/>
    </source>
</evidence>
<dbReference type="GO" id="GO:0005509">
    <property type="term" value="F:calcium ion binding"/>
    <property type="evidence" value="ECO:0007669"/>
    <property type="project" value="InterPro"/>
</dbReference>
<feature type="domain" description="EGF-like" evidence="7">
    <location>
        <begin position="95"/>
        <end position="132"/>
    </location>
</feature>
<dbReference type="SUPFAM" id="SSF57196">
    <property type="entry name" value="EGF/Laminin"/>
    <property type="match status" value="2"/>
</dbReference>
<evidence type="ECO:0000256" key="6">
    <source>
        <dbReference type="SAM" id="Phobius"/>
    </source>
</evidence>